<organism evidence="3 4">
    <name type="scientific">Rhizoclosmatium globosum</name>
    <dbReference type="NCBI Taxonomy" id="329046"/>
    <lineage>
        <taxon>Eukaryota</taxon>
        <taxon>Fungi</taxon>
        <taxon>Fungi incertae sedis</taxon>
        <taxon>Chytridiomycota</taxon>
        <taxon>Chytridiomycota incertae sedis</taxon>
        <taxon>Chytridiomycetes</taxon>
        <taxon>Chytridiales</taxon>
        <taxon>Chytriomycetaceae</taxon>
        <taxon>Rhizoclosmatium</taxon>
    </lineage>
</organism>
<keyword evidence="2" id="KW-0812">Transmembrane</keyword>
<keyword evidence="4" id="KW-1185">Reference proteome</keyword>
<dbReference type="SUPFAM" id="SSF52058">
    <property type="entry name" value="L domain-like"/>
    <property type="match status" value="1"/>
</dbReference>
<feature type="region of interest" description="Disordered" evidence="1">
    <location>
        <begin position="278"/>
        <end position="298"/>
    </location>
</feature>
<dbReference type="InterPro" id="IPR050994">
    <property type="entry name" value="At_inactive_RLKs"/>
</dbReference>
<protein>
    <recommendedName>
        <fullName evidence="5">L domain-like protein</fullName>
    </recommendedName>
</protein>
<name>A0A1Y2C5P0_9FUNG</name>
<keyword evidence="2" id="KW-0472">Membrane</keyword>
<dbReference type="PANTHER" id="PTHR48010:SF58">
    <property type="entry name" value="RECEPTOR PROTEIN KINASE-LIKE PROTEIN ZAR1"/>
    <property type="match status" value="1"/>
</dbReference>
<reference evidence="3 4" key="1">
    <citation type="submission" date="2016-07" db="EMBL/GenBank/DDBJ databases">
        <title>Pervasive Adenine N6-methylation of Active Genes in Fungi.</title>
        <authorList>
            <consortium name="DOE Joint Genome Institute"/>
            <person name="Mondo S.J."/>
            <person name="Dannebaum R.O."/>
            <person name="Kuo R.C."/>
            <person name="Labutti K."/>
            <person name="Haridas S."/>
            <person name="Kuo A."/>
            <person name="Salamov A."/>
            <person name="Ahrendt S.R."/>
            <person name="Lipzen A."/>
            <person name="Sullivan W."/>
            <person name="Andreopoulos W.B."/>
            <person name="Clum A."/>
            <person name="Lindquist E."/>
            <person name="Daum C."/>
            <person name="Ramamoorthy G.K."/>
            <person name="Gryganskyi A."/>
            <person name="Culley D."/>
            <person name="Magnuson J.K."/>
            <person name="James T.Y."/>
            <person name="O'Malley M.A."/>
            <person name="Stajich J.E."/>
            <person name="Spatafora J.W."/>
            <person name="Visel A."/>
            <person name="Grigoriev I.V."/>
        </authorList>
    </citation>
    <scope>NUCLEOTIDE SEQUENCE [LARGE SCALE GENOMIC DNA]</scope>
    <source>
        <strain evidence="3 4">JEL800</strain>
    </source>
</reference>
<sequence>MSYFAAVKSVYIASTQRDDTDSTSSIVPTSSLSTPTPTPTWVWLPTPMPTPTPQATECEIIHYGWPNYPSSGTDCCIEPSIICVNGHVTRIEFGKGYKSGQLPFGLAALRWLTYISLNQNSLVGTIPTLPPYLQYLDLGSNELVGYIPRLPTTLTFIQLSANKLIGLLDMIPPLINLQFIDVHDNKLSGRIPNLPMTVTSNPQWGGYAASFNGNFNTPGSNNPGTLSVTRTFTVVILPVTTAIDSVILPLPTTSIDILIPPITSTASISLATDTAVIPTTSTKPRPPGPPTPPIPEPAPTNTTVIVGGVAGGIVALVLIVVIGIHQTKQKESNTLNEPEFEQLPTPENDKSMSPHAYAMPPMIDLTPDSDVPVIAQSLPWETEGARKPLPGRIWGTR</sequence>
<comment type="caution">
    <text evidence="3">The sequence shown here is derived from an EMBL/GenBank/DDBJ whole genome shotgun (WGS) entry which is preliminary data.</text>
</comment>
<accession>A0A1Y2C5P0</accession>
<dbReference type="Gene3D" id="3.80.10.10">
    <property type="entry name" value="Ribonuclease Inhibitor"/>
    <property type="match status" value="1"/>
</dbReference>
<feature type="transmembrane region" description="Helical" evidence="2">
    <location>
        <begin position="304"/>
        <end position="324"/>
    </location>
</feature>
<gene>
    <name evidence="3" type="ORF">BCR33DRAFT_851734</name>
</gene>
<evidence type="ECO:0000256" key="2">
    <source>
        <dbReference type="SAM" id="Phobius"/>
    </source>
</evidence>
<feature type="region of interest" description="Disordered" evidence="1">
    <location>
        <begin position="330"/>
        <end position="350"/>
    </location>
</feature>
<dbReference type="EMBL" id="MCGO01000029">
    <property type="protein sequence ID" value="ORY42197.1"/>
    <property type="molecule type" value="Genomic_DNA"/>
</dbReference>
<dbReference type="OrthoDB" id="676979at2759"/>
<evidence type="ECO:0000256" key="1">
    <source>
        <dbReference type="SAM" id="MobiDB-lite"/>
    </source>
</evidence>
<dbReference type="AlphaFoldDB" id="A0A1Y2C5P0"/>
<evidence type="ECO:0000313" key="4">
    <source>
        <dbReference type="Proteomes" id="UP000193642"/>
    </source>
</evidence>
<evidence type="ECO:0000313" key="3">
    <source>
        <dbReference type="EMBL" id="ORY42197.1"/>
    </source>
</evidence>
<dbReference type="PANTHER" id="PTHR48010">
    <property type="entry name" value="OS05G0588300 PROTEIN"/>
    <property type="match status" value="1"/>
</dbReference>
<evidence type="ECO:0008006" key="5">
    <source>
        <dbReference type="Google" id="ProtNLM"/>
    </source>
</evidence>
<dbReference type="InterPro" id="IPR032675">
    <property type="entry name" value="LRR_dom_sf"/>
</dbReference>
<proteinExistence type="predicted"/>
<dbReference type="Proteomes" id="UP000193642">
    <property type="component" value="Unassembled WGS sequence"/>
</dbReference>
<feature type="compositionally biased region" description="Pro residues" evidence="1">
    <location>
        <begin position="284"/>
        <end position="298"/>
    </location>
</feature>
<keyword evidence="2" id="KW-1133">Transmembrane helix</keyword>